<keyword evidence="8" id="KW-0460">Magnesium</keyword>
<keyword evidence="5" id="KW-0808">Transferase</keyword>
<evidence type="ECO:0000313" key="12">
    <source>
        <dbReference type="Proteomes" id="UP000076959"/>
    </source>
</evidence>
<comment type="catalytic activity">
    <reaction evidence="10">
        <text>L-threonyl-[protein] + FAD = FMN-L-threonyl-[protein] + AMP + H(+)</text>
        <dbReference type="Rhea" id="RHEA:36847"/>
        <dbReference type="Rhea" id="RHEA-COMP:11060"/>
        <dbReference type="Rhea" id="RHEA-COMP:11061"/>
        <dbReference type="ChEBI" id="CHEBI:15378"/>
        <dbReference type="ChEBI" id="CHEBI:30013"/>
        <dbReference type="ChEBI" id="CHEBI:57692"/>
        <dbReference type="ChEBI" id="CHEBI:74257"/>
        <dbReference type="ChEBI" id="CHEBI:456215"/>
        <dbReference type="EC" id="2.7.1.180"/>
    </reaction>
</comment>
<comment type="cofactor">
    <cofactor evidence="1">
        <name>Mg(2+)</name>
        <dbReference type="ChEBI" id="CHEBI:18420"/>
    </cofactor>
</comment>
<dbReference type="PANTHER" id="PTHR30040:SF2">
    <property type="entry name" value="FAD:PROTEIN FMN TRANSFERASE"/>
    <property type="match status" value="1"/>
</dbReference>
<dbReference type="InterPro" id="IPR003374">
    <property type="entry name" value="ApbE-like_sf"/>
</dbReference>
<evidence type="ECO:0000256" key="2">
    <source>
        <dbReference type="ARBA" id="ARBA00011955"/>
    </source>
</evidence>
<accession>A0A176Z654</accession>
<comment type="caution">
    <text evidence="11">The sequence shown here is derived from an EMBL/GenBank/DDBJ whole genome shotgun (WGS) entry which is preliminary data.</text>
</comment>
<dbReference type="Pfam" id="PF02424">
    <property type="entry name" value="ApbE"/>
    <property type="match status" value="1"/>
</dbReference>
<reference evidence="11 12" key="1">
    <citation type="submission" date="2016-03" db="EMBL/GenBank/DDBJ databases">
        <title>Draft Genome Sequence of the Strain BR 10245 (Bradyrhizobium sp.) isolated from nodules of Centrolobium paraense.</title>
        <authorList>
            <person name="Simoes-Araujo J.L.Sr."/>
            <person name="Barauna A.C."/>
            <person name="Silva K."/>
            <person name="Zilli J.E."/>
        </authorList>
    </citation>
    <scope>NUCLEOTIDE SEQUENCE [LARGE SCALE GENOMIC DNA]</scope>
    <source>
        <strain evidence="11 12">BR 10245</strain>
    </source>
</reference>
<gene>
    <name evidence="11" type="ORF">AYJ54_39095</name>
</gene>
<dbReference type="EMBL" id="LUUB01000019">
    <property type="protein sequence ID" value="OAF15877.1"/>
    <property type="molecule type" value="Genomic_DNA"/>
</dbReference>
<dbReference type="AlphaFoldDB" id="A0A176Z654"/>
<evidence type="ECO:0000313" key="11">
    <source>
        <dbReference type="EMBL" id="OAF15877.1"/>
    </source>
</evidence>
<proteinExistence type="predicted"/>
<keyword evidence="7" id="KW-0274">FAD</keyword>
<dbReference type="SUPFAM" id="SSF143631">
    <property type="entry name" value="ApbE-like"/>
    <property type="match status" value="1"/>
</dbReference>
<dbReference type="PANTHER" id="PTHR30040">
    <property type="entry name" value="THIAMINE BIOSYNTHESIS LIPOPROTEIN APBE"/>
    <property type="match status" value="1"/>
</dbReference>
<evidence type="ECO:0000256" key="9">
    <source>
        <dbReference type="ARBA" id="ARBA00031306"/>
    </source>
</evidence>
<sequence length="285" mass="30505">MRRARPLLGTFVEVEANGLADPVLERALAHAFEAIERVHRLMSFHDPRSDVGRLNRQAVSVPVVVDPWTVKVLRKARSLYEATDGLFDCAVGYEAMQRGLLPSQDLDHIERGTFSAVEFVSDRAIKLSARIAIDLGGIAKGFAVDRAIAVLRAHGVREALVNAGGDMRVIGETPQPVYIRRPGDERHIVQAGLLRNAAIATSAAAATLRKGNAQGSIPTHQIPAQVQGQNHDPHAAYSVVAPTCLIADGMTKVLVQVADPRASYFAKLGVTAFVTSADGVTGRAA</sequence>
<name>A0A176Z654_9BRAD</name>
<protein>
    <recommendedName>
        <fullName evidence="3">FAD:protein FMN transferase</fullName>
        <ecNumber evidence="2">2.7.1.180</ecNumber>
    </recommendedName>
    <alternativeName>
        <fullName evidence="9">Flavin transferase</fullName>
    </alternativeName>
</protein>
<evidence type="ECO:0000256" key="3">
    <source>
        <dbReference type="ARBA" id="ARBA00016337"/>
    </source>
</evidence>
<evidence type="ECO:0000256" key="1">
    <source>
        <dbReference type="ARBA" id="ARBA00001946"/>
    </source>
</evidence>
<dbReference type="OrthoDB" id="9778595at2"/>
<keyword evidence="6" id="KW-0479">Metal-binding</keyword>
<dbReference type="GO" id="GO:0046872">
    <property type="term" value="F:metal ion binding"/>
    <property type="evidence" value="ECO:0007669"/>
    <property type="project" value="UniProtKB-KW"/>
</dbReference>
<evidence type="ECO:0000256" key="6">
    <source>
        <dbReference type="ARBA" id="ARBA00022723"/>
    </source>
</evidence>
<evidence type="ECO:0000256" key="4">
    <source>
        <dbReference type="ARBA" id="ARBA00022630"/>
    </source>
</evidence>
<dbReference type="STRING" id="1505087.AYJ54_39095"/>
<dbReference type="RefSeq" id="WP_063696323.1">
    <property type="nucleotide sequence ID" value="NZ_LUUB01000019.1"/>
</dbReference>
<keyword evidence="12" id="KW-1185">Reference proteome</keyword>
<evidence type="ECO:0000256" key="7">
    <source>
        <dbReference type="ARBA" id="ARBA00022827"/>
    </source>
</evidence>
<dbReference type="EC" id="2.7.1.180" evidence="2"/>
<dbReference type="InterPro" id="IPR024932">
    <property type="entry name" value="ApbE"/>
</dbReference>
<dbReference type="GO" id="GO:0016740">
    <property type="term" value="F:transferase activity"/>
    <property type="evidence" value="ECO:0007669"/>
    <property type="project" value="UniProtKB-KW"/>
</dbReference>
<keyword evidence="4" id="KW-0285">Flavoprotein</keyword>
<dbReference type="Gene3D" id="3.10.520.10">
    <property type="entry name" value="ApbE-like domains"/>
    <property type="match status" value="1"/>
</dbReference>
<organism evidence="11 12">
    <name type="scientific">Bradyrhizobium centrolobii</name>
    <dbReference type="NCBI Taxonomy" id="1505087"/>
    <lineage>
        <taxon>Bacteria</taxon>
        <taxon>Pseudomonadati</taxon>
        <taxon>Pseudomonadota</taxon>
        <taxon>Alphaproteobacteria</taxon>
        <taxon>Hyphomicrobiales</taxon>
        <taxon>Nitrobacteraceae</taxon>
        <taxon>Bradyrhizobium</taxon>
    </lineage>
</organism>
<evidence type="ECO:0000256" key="8">
    <source>
        <dbReference type="ARBA" id="ARBA00022842"/>
    </source>
</evidence>
<evidence type="ECO:0000256" key="10">
    <source>
        <dbReference type="ARBA" id="ARBA00048540"/>
    </source>
</evidence>
<evidence type="ECO:0000256" key="5">
    <source>
        <dbReference type="ARBA" id="ARBA00022679"/>
    </source>
</evidence>
<dbReference type="Proteomes" id="UP000076959">
    <property type="component" value="Unassembled WGS sequence"/>
</dbReference>